<dbReference type="Pfam" id="PF00196">
    <property type="entry name" value="GerE"/>
    <property type="match status" value="1"/>
</dbReference>
<feature type="domain" description="Response regulatory" evidence="5">
    <location>
        <begin position="6"/>
        <end position="122"/>
    </location>
</feature>
<evidence type="ECO:0000259" key="4">
    <source>
        <dbReference type="PROSITE" id="PS50043"/>
    </source>
</evidence>
<dbReference type="InterPro" id="IPR000792">
    <property type="entry name" value="Tscrpt_reg_LuxR_C"/>
</dbReference>
<evidence type="ECO:0000256" key="3">
    <source>
        <dbReference type="PROSITE-ProRule" id="PRU00169"/>
    </source>
</evidence>
<keyword evidence="2" id="KW-0238">DNA-binding</keyword>
<dbReference type="InterPro" id="IPR001789">
    <property type="entry name" value="Sig_transdc_resp-reg_receiver"/>
</dbReference>
<dbReference type="PANTHER" id="PTHR43214">
    <property type="entry name" value="TWO-COMPONENT RESPONSE REGULATOR"/>
    <property type="match status" value="1"/>
</dbReference>
<dbReference type="CDD" id="cd17535">
    <property type="entry name" value="REC_NarL-like"/>
    <property type="match status" value="1"/>
</dbReference>
<dbReference type="EMBL" id="JAAFYZ010000153">
    <property type="protein sequence ID" value="MBS2551741.1"/>
    <property type="molecule type" value="Genomic_DNA"/>
</dbReference>
<feature type="domain" description="HTH luxR-type" evidence="4">
    <location>
        <begin position="156"/>
        <end position="221"/>
    </location>
</feature>
<dbReference type="SUPFAM" id="SSF52172">
    <property type="entry name" value="CheY-like"/>
    <property type="match status" value="1"/>
</dbReference>
<dbReference type="SMART" id="SM00421">
    <property type="entry name" value="HTH_LUXR"/>
    <property type="match status" value="1"/>
</dbReference>
<evidence type="ECO:0000256" key="1">
    <source>
        <dbReference type="ARBA" id="ARBA00022553"/>
    </source>
</evidence>
<dbReference type="PROSITE" id="PS50110">
    <property type="entry name" value="RESPONSE_REGULATORY"/>
    <property type="match status" value="1"/>
</dbReference>
<dbReference type="SMART" id="SM00448">
    <property type="entry name" value="REC"/>
    <property type="match status" value="1"/>
</dbReference>
<reference evidence="6 7" key="1">
    <citation type="submission" date="2020-02" db="EMBL/GenBank/DDBJ databases">
        <title>Acidophilic actinobacteria isolated from forest soil.</title>
        <authorList>
            <person name="Golinska P."/>
        </authorList>
    </citation>
    <scope>NUCLEOTIDE SEQUENCE [LARGE SCALE GENOMIC DNA]</scope>
    <source>
        <strain evidence="6 7">NL8</strain>
    </source>
</reference>
<dbReference type="PROSITE" id="PS00622">
    <property type="entry name" value="HTH_LUXR_1"/>
    <property type="match status" value="1"/>
</dbReference>
<dbReference type="SUPFAM" id="SSF46894">
    <property type="entry name" value="C-terminal effector domain of the bipartite response regulators"/>
    <property type="match status" value="1"/>
</dbReference>
<dbReference type="CDD" id="cd06170">
    <property type="entry name" value="LuxR_C_like"/>
    <property type="match status" value="1"/>
</dbReference>
<evidence type="ECO:0000313" key="6">
    <source>
        <dbReference type="EMBL" id="MBS2551741.1"/>
    </source>
</evidence>
<dbReference type="Proteomes" id="UP000730482">
    <property type="component" value="Unassembled WGS sequence"/>
</dbReference>
<name>A0ABS5L075_9ACTN</name>
<sequence>MSEAIRVLIADDHTLLRRGLAVVLDTEDDIEVVGEASDGAEAVHKAEELTPDVVILDVRMPDTDGLAACAAIKRSVPDVKVIMLTSSDEESDLYEAVKSGASGYLLKSVLPHTIPDALRAVQRGESQVTPSMAAKLLTGFAALARGADAGPEPAPAAPTGPKLTDREMEVLKLVATGRNNREIAKELFITENTVKNHVRNILEKLNLHSRMEAVVYAVREKLLEIT</sequence>
<evidence type="ECO:0000259" key="5">
    <source>
        <dbReference type="PROSITE" id="PS50110"/>
    </source>
</evidence>
<gene>
    <name evidence="6" type="ORF">KGQ19_33230</name>
</gene>
<protein>
    <submittedName>
        <fullName evidence="6">Response regulator transcription factor</fullName>
    </submittedName>
</protein>
<dbReference type="InterPro" id="IPR016032">
    <property type="entry name" value="Sig_transdc_resp-reg_C-effctor"/>
</dbReference>
<proteinExistence type="predicted"/>
<accession>A0ABS5L075</accession>
<keyword evidence="1 3" id="KW-0597">Phosphoprotein</keyword>
<evidence type="ECO:0000313" key="7">
    <source>
        <dbReference type="Proteomes" id="UP000730482"/>
    </source>
</evidence>
<dbReference type="Pfam" id="PF00072">
    <property type="entry name" value="Response_reg"/>
    <property type="match status" value="1"/>
</dbReference>
<dbReference type="InterPro" id="IPR058245">
    <property type="entry name" value="NreC/VraR/RcsB-like_REC"/>
</dbReference>
<keyword evidence="7" id="KW-1185">Reference proteome</keyword>
<comment type="caution">
    <text evidence="6">The sequence shown here is derived from an EMBL/GenBank/DDBJ whole genome shotgun (WGS) entry which is preliminary data.</text>
</comment>
<dbReference type="PROSITE" id="PS50043">
    <property type="entry name" value="HTH_LUXR_2"/>
    <property type="match status" value="1"/>
</dbReference>
<evidence type="ECO:0000256" key="2">
    <source>
        <dbReference type="ARBA" id="ARBA00023125"/>
    </source>
</evidence>
<dbReference type="Gene3D" id="3.40.50.2300">
    <property type="match status" value="1"/>
</dbReference>
<dbReference type="PANTHER" id="PTHR43214:SF37">
    <property type="entry name" value="TRANSCRIPTIONAL REGULATORY PROTEIN YDFI"/>
    <property type="match status" value="1"/>
</dbReference>
<feature type="modified residue" description="4-aspartylphosphate" evidence="3">
    <location>
        <position position="57"/>
    </location>
</feature>
<organism evidence="6 7">
    <name type="scientific">Catenulispora pinistramenti</name>
    <dbReference type="NCBI Taxonomy" id="2705254"/>
    <lineage>
        <taxon>Bacteria</taxon>
        <taxon>Bacillati</taxon>
        <taxon>Actinomycetota</taxon>
        <taxon>Actinomycetes</taxon>
        <taxon>Catenulisporales</taxon>
        <taxon>Catenulisporaceae</taxon>
        <taxon>Catenulispora</taxon>
    </lineage>
</organism>
<dbReference type="PRINTS" id="PR00038">
    <property type="entry name" value="HTHLUXR"/>
</dbReference>
<dbReference type="InterPro" id="IPR011006">
    <property type="entry name" value="CheY-like_superfamily"/>
</dbReference>
<dbReference type="InterPro" id="IPR039420">
    <property type="entry name" value="WalR-like"/>
</dbReference>